<evidence type="ECO:0000313" key="3">
    <source>
        <dbReference type="EMBL" id="VDM70516.1"/>
    </source>
</evidence>
<keyword evidence="4" id="KW-1185">Reference proteome</keyword>
<evidence type="ECO:0000256" key="2">
    <source>
        <dbReference type="SAM" id="MobiDB-lite"/>
    </source>
</evidence>
<dbReference type="Proteomes" id="UP000270094">
    <property type="component" value="Unassembled WGS sequence"/>
</dbReference>
<feature type="compositionally biased region" description="Basic and acidic residues" evidence="2">
    <location>
        <begin position="41"/>
        <end position="52"/>
    </location>
</feature>
<dbReference type="EMBL" id="UYYB01016404">
    <property type="protein sequence ID" value="VDM70516.1"/>
    <property type="molecule type" value="Genomic_DNA"/>
</dbReference>
<gene>
    <name evidence="3" type="ORF">SVUK_LOCUS5514</name>
</gene>
<proteinExistence type="predicted"/>
<dbReference type="AlphaFoldDB" id="A0A3P7IL09"/>
<reference evidence="3 4" key="1">
    <citation type="submission" date="2018-11" db="EMBL/GenBank/DDBJ databases">
        <authorList>
            <consortium name="Pathogen Informatics"/>
        </authorList>
    </citation>
    <scope>NUCLEOTIDE SEQUENCE [LARGE SCALE GENOMIC DNA]</scope>
</reference>
<name>A0A3P7IL09_STRVU</name>
<evidence type="ECO:0000256" key="1">
    <source>
        <dbReference type="SAM" id="Coils"/>
    </source>
</evidence>
<sequence length="161" mass="17987">MRESALTTANRSPSAQYEKTPPLSTEDSSTKNKNNSSIVDKILDSIEEEARKQSAGKGAPVKEDPVIITLYRSKLTEAVEEMLKANEKVQAAQADVEKYRTKYRKLVELFRDAELSEKAKLVMDLERARAAEAELGTQLAITQKELEQYRSKLRALGALVS</sequence>
<feature type="compositionally biased region" description="Polar residues" evidence="2">
    <location>
        <begin position="1"/>
        <end position="38"/>
    </location>
</feature>
<dbReference type="OrthoDB" id="5864420at2759"/>
<organism evidence="3 4">
    <name type="scientific">Strongylus vulgaris</name>
    <name type="common">Blood worm</name>
    <dbReference type="NCBI Taxonomy" id="40348"/>
    <lineage>
        <taxon>Eukaryota</taxon>
        <taxon>Metazoa</taxon>
        <taxon>Ecdysozoa</taxon>
        <taxon>Nematoda</taxon>
        <taxon>Chromadorea</taxon>
        <taxon>Rhabditida</taxon>
        <taxon>Rhabditina</taxon>
        <taxon>Rhabditomorpha</taxon>
        <taxon>Strongyloidea</taxon>
        <taxon>Strongylidae</taxon>
        <taxon>Strongylus</taxon>
    </lineage>
</organism>
<feature type="region of interest" description="Disordered" evidence="2">
    <location>
        <begin position="1"/>
        <end position="60"/>
    </location>
</feature>
<keyword evidence="1" id="KW-0175">Coiled coil</keyword>
<feature type="coiled-coil region" evidence="1">
    <location>
        <begin position="72"/>
        <end position="109"/>
    </location>
</feature>
<protein>
    <submittedName>
        <fullName evidence="3">Uncharacterized protein</fullName>
    </submittedName>
</protein>
<evidence type="ECO:0000313" key="4">
    <source>
        <dbReference type="Proteomes" id="UP000270094"/>
    </source>
</evidence>
<accession>A0A3P7IL09</accession>